<dbReference type="Proteomes" id="UP000838412">
    <property type="component" value="Unassembled WGS sequence"/>
</dbReference>
<feature type="compositionally biased region" description="Basic and acidic residues" evidence="1">
    <location>
        <begin position="68"/>
        <end position="81"/>
    </location>
</feature>
<dbReference type="AlphaFoldDB" id="A0A8S4MNA9"/>
<proteinExistence type="predicted"/>
<evidence type="ECO:0000313" key="3">
    <source>
        <dbReference type="Proteomes" id="UP000838412"/>
    </source>
</evidence>
<accession>A0A8S4MNA9</accession>
<reference evidence="2" key="1">
    <citation type="submission" date="2022-01" db="EMBL/GenBank/DDBJ databases">
        <authorList>
            <person name="Braso-Vives M."/>
        </authorList>
    </citation>
    <scope>NUCLEOTIDE SEQUENCE</scope>
</reference>
<protein>
    <submittedName>
        <fullName evidence="2">Hypp9606 protein</fullName>
    </submittedName>
</protein>
<keyword evidence="3" id="KW-1185">Reference proteome</keyword>
<comment type="caution">
    <text evidence="2">The sequence shown here is derived from an EMBL/GenBank/DDBJ whole genome shotgun (WGS) entry which is preliminary data.</text>
</comment>
<evidence type="ECO:0000256" key="1">
    <source>
        <dbReference type="SAM" id="MobiDB-lite"/>
    </source>
</evidence>
<gene>
    <name evidence="2" type="primary">Hypp9606</name>
    <name evidence="2" type="ORF">BLAG_LOCUS26192</name>
</gene>
<feature type="region of interest" description="Disordered" evidence="1">
    <location>
        <begin position="68"/>
        <end position="91"/>
    </location>
</feature>
<name>A0A8S4MNA9_BRALA</name>
<dbReference type="EMBL" id="CAKMNS010000296">
    <property type="protein sequence ID" value="CAH1277402.1"/>
    <property type="molecule type" value="Genomic_DNA"/>
</dbReference>
<evidence type="ECO:0000313" key="2">
    <source>
        <dbReference type="EMBL" id="CAH1277402.1"/>
    </source>
</evidence>
<organism evidence="2 3">
    <name type="scientific">Branchiostoma lanceolatum</name>
    <name type="common">Common lancelet</name>
    <name type="synonym">Amphioxus lanceolatum</name>
    <dbReference type="NCBI Taxonomy" id="7740"/>
    <lineage>
        <taxon>Eukaryota</taxon>
        <taxon>Metazoa</taxon>
        <taxon>Chordata</taxon>
        <taxon>Cephalochordata</taxon>
        <taxon>Leptocardii</taxon>
        <taxon>Amphioxiformes</taxon>
        <taxon>Branchiostomatidae</taxon>
        <taxon>Branchiostoma</taxon>
    </lineage>
</organism>
<sequence length="91" mass="10158">MTQGLHDFRLHGLETYVDAVDAARAEEVKAADLQELKKIETCGMALNHHNNRKVLQDGTTAGVEFMRRNADQQEDGGHLSDIDYASSEEDE</sequence>